<comment type="caution">
    <text evidence="1">The sequence shown here is derived from an EMBL/GenBank/DDBJ whole genome shotgun (WGS) entry which is preliminary data.</text>
</comment>
<proteinExistence type="predicted"/>
<dbReference type="Pfam" id="PF02566">
    <property type="entry name" value="OsmC"/>
    <property type="match status" value="1"/>
</dbReference>
<accession>A0A9D7LPU4</accession>
<dbReference type="Proteomes" id="UP000808146">
    <property type="component" value="Unassembled WGS sequence"/>
</dbReference>
<gene>
    <name evidence="1" type="ORF">IPN75_17510</name>
</gene>
<dbReference type="InterPro" id="IPR036102">
    <property type="entry name" value="OsmC/Ohrsf"/>
</dbReference>
<protein>
    <submittedName>
        <fullName evidence="1">OsmC family protein</fullName>
    </submittedName>
</protein>
<reference evidence="1" key="1">
    <citation type="submission" date="2020-10" db="EMBL/GenBank/DDBJ databases">
        <title>Connecting structure to function with the recovery of over 1000 high-quality activated sludge metagenome-assembled genomes encoding full-length rRNA genes using long-read sequencing.</title>
        <authorList>
            <person name="Singleton C.M."/>
            <person name="Petriglieri F."/>
            <person name="Kristensen J.M."/>
            <person name="Kirkegaard R.H."/>
            <person name="Michaelsen T.Y."/>
            <person name="Andersen M.H."/>
            <person name="Karst S.M."/>
            <person name="Dueholm M.S."/>
            <person name="Nielsen P.H."/>
            <person name="Albertsen M."/>
        </authorList>
    </citation>
    <scope>NUCLEOTIDE SEQUENCE</scope>
    <source>
        <strain evidence="1">OdNE_18-Q3-R46-58_BAT3C.305</strain>
    </source>
</reference>
<dbReference type="Gene3D" id="3.30.300.20">
    <property type="match status" value="1"/>
</dbReference>
<dbReference type="PANTHER" id="PTHR39624">
    <property type="entry name" value="PROTEIN INVOLVED IN RIMO-MEDIATED BETA-METHYLTHIOLATION OF RIBOSOMAL PROTEIN S12 YCAO"/>
    <property type="match status" value="1"/>
</dbReference>
<dbReference type="InterPro" id="IPR003718">
    <property type="entry name" value="OsmC/Ohr_fam"/>
</dbReference>
<dbReference type="CDD" id="cd16387">
    <property type="entry name" value="ParB_N_Srx"/>
    <property type="match status" value="1"/>
</dbReference>
<evidence type="ECO:0000313" key="1">
    <source>
        <dbReference type="EMBL" id="MBK8892046.1"/>
    </source>
</evidence>
<evidence type="ECO:0000313" key="2">
    <source>
        <dbReference type="Proteomes" id="UP000808146"/>
    </source>
</evidence>
<dbReference type="AlphaFoldDB" id="A0A9D7LPU4"/>
<name>A0A9D7LPU4_9RHOO</name>
<dbReference type="SUPFAM" id="SSF82784">
    <property type="entry name" value="OsmC-like"/>
    <property type="match status" value="1"/>
</dbReference>
<dbReference type="EMBL" id="JADKBR010000021">
    <property type="protein sequence ID" value="MBK8892046.1"/>
    <property type="molecule type" value="Genomic_DNA"/>
</dbReference>
<sequence length="134" mass="14427">MAGIIVQENGQGRYQQEVIAGEHRLLADEPVSVGGADAGPAPLDFVMAGLGACTSMTLRMYAERKGIPLTRISVSLGHDMVVIDGVKRDRILRKITLDGDLSGDQRARLLEIANKCPVHRALAQPLVIESRLAD</sequence>
<dbReference type="PANTHER" id="PTHR39624:SF2">
    <property type="entry name" value="OSMC-LIKE PROTEIN"/>
    <property type="match status" value="1"/>
</dbReference>
<dbReference type="InterPro" id="IPR015946">
    <property type="entry name" value="KH_dom-like_a/b"/>
</dbReference>
<organism evidence="1 2">
    <name type="scientific">Candidatus Dechloromonas phosphorivorans</name>
    <dbReference type="NCBI Taxonomy" id="2899244"/>
    <lineage>
        <taxon>Bacteria</taxon>
        <taxon>Pseudomonadati</taxon>
        <taxon>Pseudomonadota</taxon>
        <taxon>Betaproteobacteria</taxon>
        <taxon>Rhodocyclales</taxon>
        <taxon>Azonexaceae</taxon>
        <taxon>Dechloromonas</taxon>
    </lineage>
</organism>